<keyword evidence="1" id="KW-0560">Oxidoreductase</keyword>
<dbReference type="InterPro" id="IPR008927">
    <property type="entry name" value="6-PGluconate_DH-like_C_sf"/>
</dbReference>
<dbReference type="InterPro" id="IPR013131">
    <property type="entry name" value="Mannitol_DH_N"/>
</dbReference>
<dbReference type="AlphaFoldDB" id="A0A4R5UA41"/>
<dbReference type="EMBL" id="SMTL01000007">
    <property type="protein sequence ID" value="TDK31352.1"/>
    <property type="molecule type" value="Genomic_DNA"/>
</dbReference>
<dbReference type="Pfam" id="PF01232">
    <property type="entry name" value="Mannitol_dh"/>
    <property type="match status" value="1"/>
</dbReference>
<dbReference type="Pfam" id="PF08125">
    <property type="entry name" value="Mannitol_dh_C"/>
    <property type="match status" value="1"/>
</dbReference>
<keyword evidence="5" id="KW-1185">Reference proteome</keyword>
<name>A0A4R5UA41_9HYPH</name>
<dbReference type="InterPro" id="IPR000669">
    <property type="entry name" value="Mannitol_DH"/>
</dbReference>
<evidence type="ECO:0000259" key="2">
    <source>
        <dbReference type="Pfam" id="PF01232"/>
    </source>
</evidence>
<dbReference type="OrthoDB" id="271711at2"/>
<dbReference type="GO" id="GO:0016616">
    <property type="term" value="F:oxidoreductase activity, acting on the CH-OH group of donors, NAD or NADP as acceptor"/>
    <property type="evidence" value="ECO:0007669"/>
    <property type="project" value="TreeGrafter"/>
</dbReference>
<organism evidence="4 5">
    <name type="scientific">Rhizobium deserti</name>
    <dbReference type="NCBI Taxonomy" id="2547961"/>
    <lineage>
        <taxon>Bacteria</taxon>
        <taxon>Pseudomonadati</taxon>
        <taxon>Pseudomonadota</taxon>
        <taxon>Alphaproteobacteria</taxon>
        <taxon>Hyphomicrobiales</taxon>
        <taxon>Rhizobiaceae</taxon>
        <taxon>Rhizobium/Agrobacterium group</taxon>
        <taxon>Rhizobium</taxon>
    </lineage>
</organism>
<dbReference type="Proteomes" id="UP000295238">
    <property type="component" value="Unassembled WGS sequence"/>
</dbReference>
<comment type="caution">
    <text evidence="4">The sequence shown here is derived from an EMBL/GenBank/DDBJ whole genome shotgun (WGS) entry which is preliminary data.</text>
</comment>
<dbReference type="InterPro" id="IPR013328">
    <property type="entry name" value="6PGD_dom2"/>
</dbReference>
<dbReference type="InterPro" id="IPR013118">
    <property type="entry name" value="Mannitol_DH_C"/>
</dbReference>
<dbReference type="Gene3D" id="1.10.1040.10">
    <property type="entry name" value="N-(1-d-carboxylethyl)-l-norvaline Dehydrogenase, domain 2"/>
    <property type="match status" value="1"/>
</dbReference>
<evidence type="ECO:0000259" key="3">
    <source>
        <dbReference type="Pfam" id="PF08125"/>
    </source>
</evidence>
<dbReference type="RefSeq" id="WP_133318068.1">
    <property type="nucleotide sequence ID" value="NZ_SMTL01000007.1"/>
</dbReference>
<dbReference type="InterPro" id="IPR050988">
    <property type="entry name" value="Mannitol_DH/Oxidoreductase"/>
</dbReference>
<dbReference type="SUPFAM" id="SSF51735">
    <property type="entry name" value="NAD(P)-binding Rossmann-fold domains"/>
    <property type="match status" value="1"/>
</dbReference>
<reference evidence="4 5" key="1">
    <citation type="submission" date="2019-03" db="EMBL/GenBank/DDBJ databases">
        <title>Rhizobium sp. nov., an bacterium isolated from biocrust in Mu Us Desert.</title>
        <authorList>
            <person name="Lixiong L."/>
        </authorList>
    </citation>
    <scope>NUCLEOTIDE SEQUENCE [LARGE SCALE GENOMIC DNA]</scope>
    <source>
        <strain evidence="4 5">SPY-1</strain>
    </source>
</reference>
<evidence type="ECO:0000313" key="4">
    <source>
        <dbReference type="EMBL" id="TDK31352.1"/>
    </source>
</evidence>
<accession>A0A4R5UA41</accession>
<dbReference type="SUPFAM" id="SSF48179">
    <property type="entry name" value="6-phosphogluconate dehydrogenase C-terminal domain-like"/>
    <property type="match status" value="1"/>
</dbReference>
<dbReference type="InterPro" id="IPR036291">
    <property type="entry name" value="NAD(P)-bd_dom_sf"/>
</dbReference>
<dbReference type="Gene3D" id="3.40.50.720">
    <property type="entry name" value="NAD(P)-binding Rossmann-like Domain"/>
    <property type="match status" value="1"/>
</dbReference>
<proteinExistence type="predicted"/>
<dbReference type="PANTHER" id="PTHR43362:SF1">
    <property type="entry name" value="MANNITOL DEHYDROGENASE 2-RELATED"/>
    <property type="match status" value="1"/>
</dbReference>
<gene>
    <name evidence="4" type="ORF">E2F50_20675</name>
</gene>
<protein>
    <submittedName>
        <fullName evidence="4">Mannitol dehydrogenase family protein</fullName>
    </submittedName>
</protein>
<evidence type="ECO:0000256" key="1">
    <source>
        <dbReference type="ARBA" id="ARBA00023002"/>
    </source>
</evidence>
<feature type="domain" description="Mannitol dehydrogenase N-terminal" evidence="2">
    <location>
        <begin position="29"/>
        <end position="275"/>
    </location>
</feature>
<evidence type="ECO:0000313" key="5">
    <source>
        <dbReference type="Proteomes" id="UP000295238"/>
    </source>
</evidence>
<sequence length="482" mass="52456">MNNATLSSRTTLPAAVAGPQYDRSALTPGIVHFGLGAFHRAHQAVYTQRALQAEFGPWGIVAVNLRSPEPVEALAAQDGLYSVIVGEPERETAEVIGATIDQICAAQQRDRVLAYLASDQIQIVTLTVSEKAYGLDPVTGGLDMAHPAVAADLQNPQSPVGVLGFLVEGLALRQALGVPPFTVLCCDNLPANGRIVRRLVLAMAERRDPELARWIADKGAFPCSMVDRIVPAATERTRARAAALLGVEDRLAIETEPFLQWVIEDDFVSGRPAWEAVGAIFAREVEPYEKMKLRLLNGSHTLIAHLGILHDLEYVRDVMAVAELAAAAENHMQTAVQTLDPVPGLDLADYMPQLMLRFANPRIAHRNVQIAMDSTQKLPQRILAPAVETLAAGGDAAAFAKVVAVWLAALHKRRDCDDPRRDELLHAVTDIDGSDPSAAFFRLPGLFPPELVAARDWRYLVNAELRHWLSRSGASPSHRRLS</sequence>
<dbReference type="PRINTS" id="PR00084">
    <property type="entry name" value="MTLDHDRGNASE"/>
</dbReference>
<dbReference type="PANTHER" id="PTHR43362">
    <property type="entry name" value="MANNITOL DEHYDROGENASE DSF1-RELATED"/>
    <property type="match status" value="1"/>
</dbReference>
<feature type="domain" description="Mannitol dehydrogenase C-terminal" evidence="3">
    <location>
        <begin position="284"/>
        <end position="408"/>
    </location>
</feature>